<evidence type="ECO:0000259" key="3">
    <source>
        <dbReference type="PROSITE" id="PS50887"/>
    </source>
</evidence>
<dbReference type="Proteomes" id="UP000501130">
    <property type="component" value="Chromosome"/>
</dbReference>
<feature type="transmembrane region" description="Helical" evidence="2">
    <location>
        <begin position="156"/>
        <end position="176"/>
    </location>
</feature>
<dbReference type="NCBIfam" id="TIGR00254">
    <property type="entry name" value="GGDEF"/>
    <property type="match status" value="1"/>
</dbReference>
<reference evidence="4 5" key="1">
    <citation type="submission" date="2020-05" db="EMBL/GenBank/DDBJ databases">
        <title>Compete genome of Limnobacter sp. SAORIC-580.</title>
        <authorList>
            <person name="Song J."/>
            <person name="Cho J.-C."/>
        </authorList>
    </citation>
    <scope>NUCLEOTIDE SEQUENCE [LARGE SCALE GENOMIC DNA]</scope>
    <source>
        <strain evidence="4 5">SAORIC-580</strain>
    </source>
</reference>
<dbReference type="InterPro" id="IPR050469">
    <property type="entry name" value="Diguanylate_Cyclase"/>
</dbReference>
<dbReference type="SUPFAM" id="SSF55073">
    <property type="entry name" value="Nucleotide cyclase"/>
    <property type="match status" value="1"/>
</dbReference>
<dbReference type="RefSeq" id="WP_171098209.1">
    <property type="nucleotide sequence ID" value="NZ_CP053084.1"/>
</dbReference>
<evidence type="ECO:0000256" key="1">
    <source>
        <dbReference type="ARBA" id="ARBA00012528"/>
    </source>
</evidence>
<dbReference type="CDD" id="cd01949">
    <property type="entry name" value="GGDEF"/>
    <property type="match status" value="1"/>
</dbReference>
<organism evidence="4 5">
    <name type="scientific">Limnobacter profundi</name>
    <dbReference type="NCBI Taxonomy" id="2732163"/>
    <lineage>
        <taxon>Bacteria</taxon>
        <taxon>Pseudomonadati</taxon>
        <taxon>Pseudomonadota</taxon>
        <taxon>Betaproteobacteria</taxon>
        <taxon>Burkholderiales</taxon>
        <taxon>Burkholderiaceae</taxon>
        <taxon>Limnobacter</taxon>
    </lineage>
</organism>
<protein>
    <recommendedName>
        <fullName evidence="1">diguanylate cyclase</fullName>
        <ecNumber evidence="1">2.7.7.65</ecNumber>
    </recommendedName>
</protein>
<sequence length="349" mass="38921">MRYLNRMLKLKYVLDISDSASRARQRMAFAGLSFLMVFFFAPGGAIVGNGARMAFMIALGIYFHLALVQSWLISNRERHWEKIELPSYCLDLPMIGWGLVVAAEFLAPVSPLIAVVALVRGIRYGPCMLACHIGLGIAIVLGLAWLVPYWQAHLELVYANLFLLLVLPIQFYGVSVKIQASSKSLRQENLTDPLTRSLNRKALEAAVWRMLNAKEPFVLSFLDLDNFKMVNDTLGHATGDKLLKRVSTKLSVRLRAEDKVYRLSGDEFVVLSLGNSRSDMAENLGQRIRAAISEAIQYTCPDLPVSASVGVLQVSTFEERSLETLLAHADQLMYQAKKSGKNQVLVQTL</sequence>
<dbReference type="EC" id="2.7.7.65" evidence="1"/>
<keyword evidence="5" id="KW-1185">Reference proteome</keyword>
<feature type="transmembrane region" description="Helical" evidence="2">
    <location>
        <begin position="94"/>
        <end position="117"/>
    </location>
</feature>
<feature type="transmembrane region" description="Helical" evidence="2">
    <location>
        <begin position="54"/>
        <end position="74"/>
    </location>
</feature>
<accession>A0ABX6N3T7</accession>
<dbReference type="Pfam" id="PF00990">
    <property type="entry name" value="GGDEF"/>
    <property type="match status" value="1"/>
</dbReference>
<dbReference type="Gene3D" id="3.30.70.270">
    <property type="match status" value="1"/>
</dbReference>
<keyword evidence="2" id="KW-0812">Transmembrane</keyword>
<keyword evidence="2" id="KW-0472">Membrane</keyword>
<dbReference type="PANTHER" id="PTHR45138">
    <property type="entry name" value="REGULATORY COMPONENTS OF SENSORY TRANSDUCTION SYSTEM"/>
    <property type="match status" value="1"/>
</dbReference>
<name>A0ABX6N3T7_9BURK</name>
<feature type="domain" description="GGDEF" evidence="3">
    <location>
        <begin position="215"/>
        <end position="349"/>
    </location>
</feature>
<feature type="transmembrane region" description="Helical" evidence="2">
    <location>
        <begin position="27"/>
        <end position="47"/>
    </location>
</feature>
<gene>
    <name evidence="4" type="ORF">HKT17_04645</name>
</gene>
<dbReference type="PROSITE" id="PS50887">
    <property type="entry name" value="GGDEF"/>
    <property type="match status" value="1"/>
</dbReference>
<proteinExistence type="predicted"/>
<dbReference type="EMBL" id="CP053084">
    <property type="protein sequence ID" value="QJR29044.1"/>
    <property type="molecule type" value="Genomic_DNA"/>
</dbReference>
<evidence type="ECO:0000256" key="2">
    <source>
        <dbReference type="SAM" id="Phobius"/>
    </source>
</evidence>
<dbReference type="SMART" id="SM00267">
    <property type="entry name" value="GGDEF"/>
    <property type="match status" value="1"/>
</dbReference>
<dbReference type="InterPro" id="IPR029787">
    <property type="entry name" value="Nucleotide_cyclase"/>
</dbReference>
<keyword evidence="2" id="KW-1133">Transmembrane helix</keyword>
<dbReference type="PANTHER" id="PTHR45138:SF6">
    <property type="entry name" value="DIGUANYLATE CYCLASE DGCN"/>
    <property type="match status" value="1"/>
</dbReference>
<dbReference type="InterPro" id="IPR000160">
    <property type="entry name" value="GGDEF_dom"/>
</dbReference>
<dbReference type="InterPro" id="IPR043128">
    <property type="entry name" value="Rev_trsase/Diguanyl_cyclase"/>
</dbReference>
<evidence type="ECO:0000313" key="4">
    <source>
        <dbReference type="EMBL" id="QJR29044.1"/>
    </source>
</evidence>
<evidence type="ECO:0000313" key="5">
    <source>
        <dbReference type="Proteomes" id="UP000501130"/>
    </source>
</evidence>
<feature type="transmembrane region" description="Helical" evidence="2">
    <location>
        <begin position="129"/>
        <end position="150"/>
    </location>
</feature>